<dbReference type="RefSeq" id="WP_116009515.1">
    <property type="nucleotide sequence ID" value="NZ_QUOU01000001.1"/>
</dbReference>
<accession>A0A3E0TUY7</accession>
<evidence type="ECO:0000256" key="1">
    <source>
        <dbReference type="ARBA" id="ARBA00022603"/>
    </source>
</evidence>
<dbReference type="PANTHER" id="PTHR43191:SF7">
    <property type="entry name" value="OBP33PEP LIKE PROTEIN"/>
    <property type="match status" value="1"/>
</dbReference>
<sequence length="154" mass="17244">MARLKQTYAANGFFGIGIMNNVDEINIGTLWRSAYILGASFIFTVDKKYKKQTTDVVNAWQKIPLYHHDTIEDLLANLPYDTPLIGVELDEQAHDIIGFEHPHRCVYLLGNEQSGLPPQALAKCHRLIQLPGDYSLNVSVAGSLVMYDRLAKLG</sequence>
<gene>
    <name evidence="4" type="ORF">DXX93_19195</name>
</gene>
<keyword evidence="2 4" id="KW-0808">Transferase</keyword>
<dbReference type="EMBL" id="QUOU01000001">
    <property type="protein sequence ID" value="REL28481.1"/>
    <property type="molecule type" value="Genomic_DNA"/>
</dbReference>
<feature type="domain" description="tRNA/rRNA methyltransferase SpoU type" evidence="3">
    <location>
        <begin position="22"/>
        <end position="147"/>
    </location>
</feature>
<dbReference type="CDD" id="cd18098">
    <property type="entry name" value="SpoU-like"/>
    <property type="match status" value="1"/>
</dbReference>
<comment type="caution">
    <text evidence="4">The sequence shown here is derived from an EMBL/GenBank/DDBJ whole genome shotgun (WGS) entry which is preliminary data.</text>
</comment>
<dbReference type="PANTHER" id="PTHR43191">
    <property type="entry name" value="RRNA METHYLTRANSFERASE 3"/>
    <property type="match status" value="1"/>
</dbReference>
<dbReference type="GO" id="GO:0003723">
    <property type="term" value="F:RNA binding"/>
    <property type="evidence" value="ECO:0007669"/>
    <property type="project" value="InterPro"/>
</dbReference>
<dbReference type="InterPro" id="IPR029026">
    <property type="entry name" value="tRNA_m1G_MTases_N"/>
</dbReference>
<name>A0A3E0TUY7_9GAMM</name>
<dbReference type="InterPro" id="IPR051259">
    <property type="entry name" value="rRNA_Methyltransferase"/>
</dbReference>
<evidence type="ECO:0000259" key="3">
    <source>
        <dbReference type="Pfam" id="PF00588"/>
    </source>
</evidence>
<dbReference type="InterPro" id="IPR001537">
    <property type="entry name" value="SpoU_MeTrfase"/>
</dbReference>
<protein>
    <submittedName>
        <fullName evidence="4">TrmH family RNA methyltransferase</fullName>
    </submittedName>
</protein>
<dbReference type="AlphaFoldDB" id="A0A3E0TUY7"/>
<evidence type="ECO:0000313" key="5">
    <source>
        <dbReference type="Proteomes" id="UP000256478"/>
    </source>
</evidence>
<organism evidence="4 5">
    <name type="scientific">Thalassotalea euphylliae</name>
    <dbReference type="NCBI Taxonomy" id="1655234"/>
    <lineage>
        <taxon>Bacteria</taxon>
        <taxon>Pseudomonadati</taxon>
        <taxon>Pseudomonadota</taxon>
        <taxon>Gammaproteobacteria</taxon>
        <taxon>Alteromonadales</taxon>
        <taxon>Colwelliaceae</taxon>
        <taxon>Thalassotalea</taxon>
    </lineage>
</organism>
<dbReference type="Pfam" id="PF00588">
    <property type="entry name" value="SpoU_methylase"/>
    <property type="match status" value="1"/>
</dbReference>
<dbReference type="InterPro" id="IPR029028">
    <property type="entry name" value="Alpha/beta_knot_MTases"/>
</dbReference>
<reference evidence="4 5" key="1">
    <citation type="submission" date="2018-08" db="EMBL/GenBank/DDBJ databases">
        <title>Thalassotalea euphylliae genome.</title>
        <authorList>
            <person name="Summers S."/>
            <person name="Rice S.A."/>
            <person name="Freckelton M.L."/>
            <person name="Nedved B.T."/>
            <person name="Hadfield M.G."/>
        </authorList>
    </citation>
    <scope>NUCLEOTIDE SEQUENCE [LARGE SCALE GENOMIC DNA]</scope>
    <source>
        <strain evidence="4 5">H1</strain>
    </source>
</reference>
<dbReference type="Gene3D" id="3.40.1280.10">
    <property type="match status" value="1"/>
</dbReference>
<dbReference type="GO" id="GO:0006396">
    <property type="term" value="P:RNA processing"/>
    <property type="evidence" value="ECO:0007669"/>
    <property type="project" value="InterPro"/>
</dbReference>
<dbReference type="GO" id="GO:0008173">
    <property type="term" value="F:RNA methyltransferase activity"/>
    <property type="evidence" value="ECO:0007669"/>
    <property type="project" value="InterPro"/>
</dbReference>
<dbReference type="GO" id="GO:0032259">
    <property type="term" value="P:methylation"/>
    <property type="evidence" value="ECO:0007669"/>
    <property type="project" value="UniProtKB-KW"/>
</dbReference>
<proteinExistence type="predicted"/>
<dbReference type="SUPFAM" id="SSF75217">
    <property type="entry name" value="alpha/beta knot"/>
    <property type="match status" value="1"/>
</dbReference>
<dbReference type="OrthoDB" id="4578643at2"/>
<dbReference type="Proteomes" id="UP000256478">
    <property type="component" value="Unassembled WGS sequence"/>
</dbReference>
<evidence type="ECO:0000256" key="2">
    <source>
        <dbReference type="ARBA" id="ARBA00022679"/>
    </source>
</evidence>
<keyword evidence="1 4" id="KW-0489">Methyltransferase</keyword>
<evidence type="ECO:0000313" key="4">
    <source>
        <dbReference type="EMBL" id="REL28481.1"/>
    </source>
</evidence>